<evidence type="ECO:0000256" key="1">
    <source>
        <dbReference type="ARBA" id="ARBA00007316"/>
    </source>
</evidence>
<evidence type="ECO:0000313" key="10">
    <source>
        <dbReference type="EMBL" id="QTA83337.1"/>
    </source>
</evidence>
<dbReference type="Pfam" id="PF13614">
    <property type="entry name" value="AAA_31"/>
    <property type="match status" value="1"/>
</dbReference>
<evidence type="ECO:0000256" key="4">
    <source>
        <dbReference type="ARBA" id="ARBA00022741"/>
    </source>
</evidence>
<dbReference type="EMBL" id="CP061799">
    <property type="protein sequence ID" value="QTA83337.1"/>
    <property type="molecule type" value="Genomic_DNA"/>
</dbReference>
<keyword evidence="4" id="KW-0547">Nucleotide-binding</keyword>
<keyword evidence="5" id="KW-0418">Kinase</keyword>
<keyword evidence="6" id="KW-0067">ATP-binding</keyword>
<evidence type="ECO:0000256" key="8">
    <source>
        <dbReference type="ARBA" id="ARBA00051245"/>
    </source>
</evidence>
<protein>
    <recommendedName>
        <fullName evidence="2">non-specific protein-tyrosine kinase</fullName>
        <ecNumber evidence="2">2.7.10.2</ecNumber>
    </recommendedName>
</protein>
<dbReference type="AlphaFoldDB" id="A0A975GJE4"/>
<keyword evidence="3" id="KW-0808">Transferase</keyword>
<keyword evidence="7" id="KW-0829">Tyrosine-protein kinase</keyword>
<evidence type="ECO:0000256" key="7">
    <source>
        <dbReference type="ARBA" id="ARBA00023137"/>
    </source>
</evidence>
<dbReference type="InterPro" id="IPR025669">
    <property type="entry name" value="AAA_dom"/>
</dbReference>
<evidence type="ECO:0000259" key="9">
    <source>
        <dbReference type="Pfam" id="PF13614"/>
    </source>
</evidence>
<sequence>MLGLPVQPEILVPKTCAEQTEPVCSDGLPLKLIPGKKHALWMITPERCPRVLETFRTFKNSIIFFNENQKKVFLITGAESKVGVSTIALNFSIVLSRDLPEKRILFVDTNIDNPCLNKIFAYSQDAPCLMDYLLKKVPLNAIIHSSCFENLNLVFSSKIKEQKLYPFNIEIFVQFLNQVRPNYDFIILDSAPALTSSHTRSIYSRADGVILVVEANRTRTQVIAEFQRQLREDKAHLLGSFLNKRRFFIPKWLYRFI</sequence>
<dbReference type="KEGG" id="dli:dnl_57370"/>
<evidence type="ECO:0000256" key="2">
    <source>
        <dbReference type="ARBA" id="ARBA00011903"/>
    </source>
</evidence>
<dbReference type="CDD" id="cd05387">
    <property type="entry name" value="BY-kinase"/>
    <property type="match status" value="1"/>
</dbReference>
<dbReference type="RefSeq" id="WP_207689196.1">
    <property type="nucleotide sequence ID" value="NZ_CP061799.1"/>
</dbReference>
<dbReference type="GO" id="GO:0005886">
    <property type="term" value="C:plasma membrane"/>
    <property type="evidence" value="ECO:0007669"/>
    <property type="project" value="TreeGrafter"/>
</dbReference>
<keyword evidence="11" id="KW-1185">Reference proteome</keyword>
<comment type="catalytic activity">
    <reaction evidence="8">
        <text>L-tyrosyl-[protein] + ATP = O-phospho-L-tyrosyl-[protein] + ADP + H(+)</text>
        <dbReference type="Rhea" id="RHEA:10596"/>
        <dbReference type="Rhea" id="RHEA-COMP:10136"/>
        <dbReference type="Rhea" id="RHEA-COMP:20101"/>
        <dbReference type="ChEBI" id="CHEBI:15378"/>
        <dbReference type="ChEBI" id="CHEBI:30616"/>
        <dbReference type="ChEBI" id="CHEBI:46858"/>
        <dbReference type="ChEBI" id="CHEBI:61978"/>
        <dbReference type="ChEBI" id="CHEBI:456216"/>
        <dbReference type="EC" id="2.7.10.2"/>
    </reaction>
</comment>
<evidence type="ECO:0000313" key="11">
    <source>
        <dbReference type="Proteomes" id="UP000663720"/>
    </source>
</evidence>
<feature type="domain" description="AAA" evidence="9">
    <location>
        <begin position="82"/>
        <end position="230"/>
    </location>
</feature>
<proteinExistence type="inferred from homology"/>
<accession>A0A975GJE4</accession>
<dbReference type="Proteomes" id="UP000663720">
    <property type="component" value="Chromosome"/>
</dbReference>
<dbReference type="InterPro" id="IPR027417">
    <property type="entry name" value="P-loop_NTPase"/>
</dbReference>
<evidence type="ECO:0000256" key="3">
    <source>
        <dbReference type="ARBA" id="ARBA00022679"/>
    </source>
</evidence>
<dbReference type="SUPFAM" id="SSF52540">
    <property type="entry name" value="P-loop containing nucleoside triphosphate hydrolases"/>
    <property type="match status" value="1"/>
</dbReference>
<evidence type="ECO:0000256" key="6">
    <source>
        <dbReference type="ARBA" id="ARBA00022840"/>
    </source>
</evidence>
<dbReference type="PANTHER" id="PTHR32309:SF13">
    <property type="entry name" value="FERRIC ENTEROBACTIN TRANSPORT PROTEIN FEPE"/>
    <property type="match status" value="1"/>
</dbReference>
<name>A0A975GJE4_9BACT</name>
<reference evidence="10" key="1">
    <citation type="journal article" date="2021" name="Microb. Physiol.">
        <title>Proteogenomic Insights into the Physiology of Marine, Sulfate-Reducing, Filamentous Desulfonema limicola and Desulfonema magnum.</title>
        <authorList>
            <person name="Schnaars V."/>
            <person name="Wohlbrand L."/>
            <person name="Scheve S."/>
            <person name="Hinrichs C."/>
            <person name="Reinhardt R."/>
            <person name="Rabus R."/>
        </authorList>
    </citation>
    <scope>NUCLEOTIDE SEQUENCE</scope>
    <source>
        <strain evidence="10">5ac10</strain>
    </source>
</reference>
<evidence type="ECO:0000256" key="5">
    <source>
        <dbReference type="ARBA" id="ARBA00022777"/>
    </source>
</evidence>
<dbReference type="InterPro" id="IPR050445">
    <property type="entry name" value="Bact_polysacc_biosynth/exp"/>
</dbReference>
<gene>
    <name evidence="10" type="ORF">dnl_57370</name>
</gene>
<dbReference type="PANTHER" id="PTHR32309">
    <property type="entry name" value="TYROSINE-PROTEIN KINASE"/>
    <property type="match status" value="1"/>
</dbReference>
<dbReference type="InterPro" id="IPR005702">
    <property type="entry name" value="Wzc-like_C"/>
</dbReference>
<dbReference type="EC" id="2.7.10.2" evidence="2"/>
<dbReference type="GO" id="GO:0004713">
    <property type="term" value="F:protein tyrosine kinase activity"/>
    <property type="evidence" value="ECO:0007669"/>
    <property type="project" value="TreeGrafter"/>
</dbReference>
<dbReference type="Gene3D" id="3.40.50.300">
    <property type="entry name" value="P-loop containing nucleotide triphosphate hydrolases"/>
    <property type="match status" value="1"/>
</dbReference>
<organism evidence="10 11">
    <name type="scientific">Desulfonema limicola</name>
    <dbReference type="NCBI Taxonomy" id="45656"/>
    <lineage>
        <taxon>Bacteria</taxon>
        <taxon>Pseudomonadati</taxon>
        <taxon>Thermodesulfobacteriota</taxon>
        <taxon>Desulfobacteria</taxon>
        <taxon>Desulfobacterales</taxon>
        <taxon>Desulfococcaceae</taxon>
        <taxon>Desulfonema</taxon>
    </lineage>
</organism>
<comment type="similarity">
    <text evidence="1">Belongs to the CpsD/CapB family.</text>
</comment>